<organism evidence="1 2">
    <name type="scientific">Armillaria solidipes</name>
    <dbReference type="NCBI Taxonomy" id="1076256"/>
    <lineage>
        <taxon>Eukaryota</taxon>
        <taxon>Fungi</taxon>
        <taxon>Dikarya</taxon>
        <taxon>Basidiomycota</taxon>
        <taxon>Agaricomycotina</taxon>
        <taxon>Agaricomycetes</taxon>
        <taxon>Agaricomycetidae</taxon>
        <taxon>Agaricales</taxon>
        <taxon>Marasmiineae</taxon>
        <taxon>Physalacriaceae</taxon>
        <taxon>Armillaria</taxon>
    </lineage>
</organism>
<sequence length="183" mass="20948">MQTRPFRAVCHQADVVLRTTVPSAIFLEITLPFSPLNQDILEYLGSQPAGYVHKLRVRICPELKPYYVYDGGVADSVGTPTCKPRSKRLRLETKANTRKFRVLYKAAFTSLINLQAFTLCIIDNSRDAPPLFFEDTFECLMKLPTINLHLTHLKFTLPYFSHLSHFRNINGFALTYYNNSSTP</sequence>
<dbReference type="EMBL" id="KZ293424">
    <property type="protein sequence ID" value="PBK71081.1"/>
    <property type="molecule type" value="Genomic_DNA"/>
</dbReference>
<evidence type="ECO:0000313" key="2">
    <source>
        <dbReference type="Proteomes" id="UP000218334"/>
    </source>
</evidence>
<name>A0A2H3BJL5_9AGAR</name>
<proteinExistence type="predicted"/>
<dbReference type="AlphaFoldDB" id="A0A2H3BJL5"/>
<dbReference type="Proteomes" id="UP000218334">
    <property type="component" value="Unassembled WGS sequence"/>
</dbReference>
<protein>
    <submittedName>
        <fullName evidence="1">Uncharacterized protein</fullName>
    </submittedName>
</protein>
<gene>
    <name evidence="1" type="ORF">ARMSODRAFT_62787</name>
</gene>
<evidence type="ECO:0000313" key="1">
    <source>
        <dbReference type="EMBL" id="PBK71081.1"/>
    </source>
</evidence>
<keyword evidence="2" id="KW-1185">Reference proteome</keyword>
<dbReference type="STRING" id="1076256.A0A2H3BJL5"/>
<accession>A0A2H3BJL5</accession>
<reference evidence="2" key="1">
    <citation type="journal article" date="2017" name="Nat. Ecol. Evol.">
        <title>Genome expansion and lineage-specific genetic innovations in the forest pathogenic fungi Armillaria.</title>
        <authorList>
            <person name="Sipos G."/>
            <person name="Prasanna A.N."/>
            <person name="Walter M.C."/>
            <person name="O'Connor E."/>
            <person name="Balint B."/>
            <person name="Krizsan K."/>
            <person name="Kiss B."/>
            <person name="Hess J."/>
            <person name="Varga T."/>
            <person name="Slot J."/>
            <person name="Riley R."/>
            <person name="Boka B."/>
            <person name="Rigling D."/>
            <person name="Barry K."/>
            <person name="Lee J."/>
            <person name="Mihaltcheva S."/>
            <person name="LaButti K."/>
            <person name="Lipzen A."/>
            <person name="Waldron R."/>
            <person name="Moloney N.M."/>
            <person name="Sperisen C."/>
            <person name="Kredics L."/>
            <person name="Vagvoelgyi C."/>
            <person name="Patrignani A."/>
            <person name="Fitzpatrick D."/>
            <person name="Nagy I."/>
            <person name="Doyle S."/>
            <person name="Anderson J.B."/>
            <person name="Grigoriev I.V."/>
            <person name="Gueldener U."/>
            <person name="Muensterkoetter M."/>
            <person name="Nagy L.G."/>
        </authorList>
    </citation>
    <scope>NUCLEOTIDE SEQUENCE [LARGE SCALE GENOMIC DNA]</scope>
    <source>
        <strain evidence="2">28-4</strain>
    </source>
</reference>